<reference evidence="1 2" key="1">
    <citation type="journal article" date="2016" name="Nat. Commun.">
        <title>Thousands of microbial genomes shed light on interconnected biogeochemical processes in an aquifer system.</title>
        <authorList>
            <person name="Anantharaman K."/>
            <person name="Brown C.T."/>
            <person name="Hug L.A."/>
            <person name="Sharon I."/>
            <person name="Castelle C.J."/>
            <person name="Probst A.J."/>
            <person name="Thomas B.C."/>
            <person name="Singh A."/>
            <person name="Wilkins M.J."/>
            <person name="Karaoz U."/>
            <person name="Brodie E.L."/>
            <person name="Williams K.H."/>
            <person name="Hubbard S.S."/>
            <person name="Banfield J.F."/>
        </authorList>
    </citation>
    <scope>NUCLEOTIDE SEQUENCE [LARGE SCALE GENOMIC DNA]</scope>
</reference>
<dbReference type="Proteomes" id="UP000176186">
    <property type="component" value="Unassembled WGS sequence"/>
</dbReference>
<gene>
    <name evidence="1" type="ORF">A2363_00140</name>
</gene>
<evidence type="ECO:0000313" key="2">
    <source>
        <dbReference type="Proteomes" id="UP000176186"/>
    </source>
</evidence>
<name>A0A1F6BE87_9BACT</name>
<sequence length="142" mass="16352">MQTKLINYRETAKFNLWAKYFTDASNKDTWGNATQSAIIAYKYSSPGQYHLASITGSKNMRKYELLAPSMLDKIGFSFGELLKIGVKKMLDGNYKDWDALMERLGYFEGKDAIQQNNQYNQFNFEEIGQAIAQSRKERGLAY</sequence>
<organism evidence="1 2">
    <name type="scientific">Candidatus Gottesmanbacteria bacterium RIFOXYB1_FULL_47_11</name>
    <dbReference type="NCBI Taxonomy" id="1798401"/>
    <lineage>
        <taxon>Bacteria</taxon>
        <taxon>Candidatus Gottesmaniibacteriota</taxon>
    </lineage>
</organism>
<proteinExistence type="predicted"/>
<dbReference type="EMBL" id="MFKE01000020">
    <property type="protein sequence ID" value="OGG34837.1"/>
    <property type="molecule type" value="Genomic_DNA"/>
</dbReference>
<dbReference type="AlphaFoldDB" id="A0A1F6BE87"/>
<accession>A0A1F6BE87</accession>
<protein>
    <submittedName>
        <fullName evidence="1">Uncharacterized protein</fullName>
    </submittedName>
</protein>
<comment type="caution">
    <text evidence="1">The sequence shown here is derived from an EMBL/GenBank/DDBJ whole genome shotgun (WGS) entry which is preliminary data.</text>
</comment>
<evidence type="ECO:0000313" key="1">
    <source>
        <dbReference type="EMBL" id="OGG34837.1"/>
    </source>
</evidence>
<dbReference type="STRING" id="1798401.A2363_00140"/>